<accession>A0AAW0KSF3</accession>
<evidence type="ECO:0000259" key="6">
    <source>
        <dbReference type="PROSITE" id="PS51473"/>
    </source>
</evidence>
<gene>
    <name evidence="7" type="primary">CRRSP38_23</name>
    <name evidence="7" type="ORF">CFP56_015127</name>
</gene>
<evidence type="ECO:0000256" key="3">
    <source>
        <dbReference type="ARBA" id="ARBA00022729"/>
    </source>
</evidence>
<dbReference type="PANTHER" id="PTHR32411">
    <property type="entry name" value="CYSTEINE-RICH REPEAT SECRETORY PROTEIN 38-RELATED"/>
    <property type="match status" value="1"/>
</dbReference>
<feature type="non-terminal residue" evidence="7">
    <location>
        <position position="1"/>
    </location>
</feature>
<dbReference type="AlphaFoldDB" id="A0AAW0KSF3"/>
<keyword evidence="4" id="KW-0677">Repeat</keyword>
<dbReference type="CDD" id="cd23509">
    <property type="entry name" value="Gnk2-like"/>
    <property type="match status" value="2"/>
</dbReference>
<dbReference type="GO" id="GO:0005576">
    <property type="term" value="C:extracellular region"/>
    <property type="evidence" value="ECO:0007669"/>
    <property type="project" value="UniProtKB-SubCell"/>
</dbReference>
<comment type="subcellular location">
    <subcellularLocation>
        <location evidence="1">Secreted</location>
    </subcellularLocation>
</comment>
<comment type="similarity">
    <text evidence="5">Belongs to the cysteine-rich repeat secretory protein family.</text>
</comment>
<dbReference type="PROSITE" id="PS51473">
    <property type="entry name" value="GNK2"/>
    <property type="match status" value="2"/>
</dbReference>
<keyword evidence="8" id="KW-1185">Reference proteome</keyword>
<evidence type="ECO:0000256" key="2">
    <source>
        <dbReference type="ARBA" id="ARBA00022525"/>
    </source>
</evidence>
<evidence type="ECO:0000256" key="4">
    <source>
        <dbReference type="ARBA" id="ARBA00022737"/>
    </source>
</evidence>
<dbReference type="Proteomes" id="UP000237347">
    <property type="component" value="Unassembled WGS sequence"/>
</dbReference>
<dbReference type="InterPro" id="IPR050581">
    <property type="entry name" value="CRR_secretory_protein"/>
</dbReference>
<evidence type="ECO:0000313" key="7">
    <source>
        <dbReference type="EMBL" id="KAK7841632.1"/>
    </source>
</evidence>
<dbReference type="InterPro" id="IPR002902">
    <property type="entry name" value="GNK2"/>
</dbReference>
<dbReference type="InterPro" id="IPR038408">
    <property type="entry name" value="GNK2_sf"/>
</dbReference>
<reference evidence="7 8" key="1">
    <citation type="journal article" date="2018" name="Sci. Data">
        <title>The draft genome sequence of cork oak.</title>
        <authorList>
            <person name="Ramos A.M."/>
            <person name="Usie A."/>
            <person name="Barbosa P."/>
            <person name="Barros P.M."/>
            <person name="Capote T."/>
            <person name="Chaves I."/>
            <person name="Simoes F."/>
            <person name="Abreu I."/>
            <person name="Carrasquinho I."/>
            <person name="Faro C."/>
            <person name="Guimaraes J.B."/>
            <person name="Mendonca D."/>
            <person name="Nobrega F."/>
            <person name="Rodrigues L."/>
            <person name="Saibo N.J.M."/>
            <person name="Varela M.C."/>
            <person name="Egas C."/>
            <person name="Matos J."/>
            <person name="Miguel C.M."/>
            <person name="Oliveira M.M."/>
            <person name="Ricardo C.P."/>
            <person name="Goncalves S."/>
        </authorList>
    </citation>
    <scope>NUCLEOTIDE SEQUENCE [LARGE SCALE GENOMIC DNA]</scope>
    <source>
        <strain evidence="8">cv. HL8</strain>
    </source>
</reference>
<proteinExistence type="inferred from homology"/>
<evidence type="ECO:0000256" key="1">
    <source>
        <dbReference type="ARBA" id="ARBA00004613"/>
    </source>
</evidence>
<feature type="domain" description="Gnk2-homologous" evidence="6">
    <location>
        <begin position="98"/>
        <end position="203"/>
    </location>
</feature>
<organism evidence="7 8">
    <name type="scientific">Quercus suber</name>
    <name type="common">Cork oak</name>
    <dbReference type="NCBI Taxonomy" id="58331"/>
    <lineage>
        <taxon>Eukaryota</taxon>
        <taxon>Viridiplantae</taxon>
        <taxon>Streptophyta</taxon>
        <taxon>Embryophyta</taxon>
        <taxon>Tracheophyta</taxon>
        <taxon>Spermatophyta</taxon>
        <taxon>Magnoliopsida</taxon>
        <taxon>eudicotyledons</taxon>
        <taxon>Gunneridae</taxon>
        <taxon>Pentapetalae</taxon>
        <taxon>rosids</taxon>
        <taxon>fabids</taxon>
        <taxon>Fagales</taxon>
        <taxon>Fagaceae</taxon>
        <taxon>Quercus</taxon>
    </lineage>
</organism>
<keyword evidence="2" id="KW-0964">Secreted</keyword>
<dbReference type="Gene3D" id="3.30.430.20">
    <property type="entry name" value="Gnk2 domain, C-X8-C-X2-C motif"/>
    <property type="match status" value="2"/>
</dbReference>
<evidence type="ECO:0000313" key="8">
    <source>
        <dbReference type="Proteomes" id="UP000237347"/>
    </source>
</evidence>
<sequence length="205" mass="23245">NSTIIDHYDTNLNELFPYLPYEIPSTGFVIGIKGQGADIVYGLTICCGDILEKDCKSCIVNAANEIWSHCPNNKGATIWYYYCTLKYHNLDFFGQIDYDTMFFTNTPENMNTNQLIRQKKGEWLAQLVGQASMNAQMFSAEDFDVGDNYKLHGLVQCPRDLSSIDCMKCLNDSIGFIPKCCDLSKGVQIFSATCDLRFETIYHKV</sequence>
<comment type="caution">
    <text evidence="7">The sequence shown here is derived from an EMBL/GenBank/DDBJ whole genome shotgun (WGS) entry which is preliminary data.</text>
</comment>
<name>A0AAW0KSF3_QUESU</name>
<dbReference type="Pfam" id="PF01657">
    <property type="entry name" value="Stress-antifung"/>
    <property type="match status" value="2"/>
</dbReference>
<keyword evidence="3" id="KW-0732">Signal</keyword>
<dbReference type="EMBL" id="PKMF04000237">
    <property type="protein sequence ID" value="KAK7841632.1"/>
    <property type="molecule type" value="Genomic_DNA"/>
</dbReference>
<evidence type="ECO:0000256" key="5">
    <source>
        <dbReference type="ARBA" id="ARBA00038515"/>
    </source>
</evidence>
<feature type="domain" description="Gnk2-homologous" evidence="6">
    <location>
        <begin position="1"/>
        <end position="92"/>
    </location>
</feature>
<dbReference type="PANTHER" id="PTHR32411:SF43">
    <property type="entry name" value="CYSTEINE-RICH REPEAT SECRETORY PROTEIN 38"/>
    <property type="match status" value="1"/>
</dbReference>
<protein>
    <submittedName>
        <fullName evidence="7">Cysteine-rich repeat secretory protein 38</fullName>
    </submittedName>
</protein>